<comment type="caution">
    <text evidence="2">The sequence shown here is derived from an EMBL/GenBank/DDBJ whole genome shotgun (WGS) entry which is preliminary data.</text>
</comment>
<dbReference type="EMBL" id="JARAWJ010000052">
    <property type="protein sequence ID" value="MDX3043416.1"/>
    <property type="molecule type" value="Genomic_DNA"/>
</dbReference>
<dbReference type="Pfam" id="PF01436">
    <property type="entry name" value="NHL"/>
    <property type="match status" value="1"/>
</dbReference>
<proteinExistence type="predicted"/>
<evidence type="ECO:0000256" key="1">
    <source>
        <dbReference type="ARBA" id="ARBA00022737"/>
    </source>
</evidence>
<organism evidence="2 3">
    <name type="scientific">Streptomyces caniscabiei</name>
    <dbReference type="NCBI Taxonomy" id="2746961"/>
    <lineage>
        <taxon>Bacteria</taxon>
        <taxon>Bacillati</taxon>
        <taxon>Actinomycetota</taxon>
        <taxon>Actinomycetes</taxon>
        <taxon>Kitasatosporales</taxon>
        <taxon>Streptomycetaceae</taxon>
        <taxon>Streptomyces</taxon>
    </lineage>
</organism>
<dbReference type="RefSeq" id="WP_045563094.1">
    <property type="nucleotide sequence ID" value="NZ_JABXWF010000002.1"/>
</dbReference>
<keyword evidence="1" id="KW-0677">Repeat</keyword>
<dbReference type="InterPro" id="IPR011048">
    <property type="entry name" value="Haem_d1_sf"/>
</dbReference>
<dbReference type="PANTHER" id="PTHR47197">
    <property type="entry name" value="PROTEIN NIRF"/>
    <property type="match status" value="1"/>
</dbReference>
<accession>A0ABU4N240</accession>
<evidence type="ECO:0000313" key="3">
    <source>
        <dbReference type="Proteomes" id="UP001282474"/>
    </source>
</evidence>
<dbReference type="InterPro" id="IPR011964">
    <property type="entry name" value="YVTN_b-propeller_repeat"/>
</dbReference>
<dbReference type="SUPFAM" id="SSF51004">
    <property type="entry name" value="C-terminal (heme d1) domain of cytochrome cd1-nitrite reductase"/>
    <property type="match status" value="1"/>
</dbReference>
<gene>
    <name evidence="2" type="ORF">PV383_40545</name>
</gene>
<dbReference type="Proteomes" id="UP001282474">
    <property type="component" value="Unassembled WGS sequence"/>
</dbReference>
<keyword evidence="3" id="KW-1185">Reference proteome</keyword>
<evidence type="ECO:0000313" key="2">
    <source>
        <dbReference type="EMBL" id="MDX3043416.1"/>
    </source>
</evidence>
<name>A0ABU4N240_9ACTN</name>
<dbReference type="InterPro" id="IPR015943">
    <property type="entry name" value="WD40/YVTN_repeat-like_dom_sf"/>
</dbReference>
<dbReference type="NCBIfam" id="TIGR02276">
    <property type="entry name" value="beta_rpt_yvtn"/>
    <property type="match status" value="1"/>
</dbReference>
<reference evidence="2 3" key="1">
    <citation type="journal article" date="2023" name="Microb. Genom.">
        <title>Mesoterricola silvestris gen. nov., sp. nov., Mesoterricola sediminis sp. nov., Geothrix oryzae sp. nov., Geothrix edaphica sp. nov., Geothrix rubra sp. nov., and Geothrix limicola sp. nov., six novel members of Acidobacteriota isolated from soils.</title>
        <authorList>
            <person name="Weisberg A.J."/>
            <person name="Pearce E."/>
            <person name="Kramer C.G."/>
            <person name="Chang J.H."/>
            <person name="Clarke C.R."/>
        </authorList>
    </citation>
    <scope>NUCLEOTIDE SEQUENCE [LARGE SCALE GENOMIC DNA]</scope>
    <source>
        <strain evidence="2 3">NE20-4-1</strain>
    </source>
</reference>
<dbReference type="PANTHER" id="PTHR47197:SF3">
    <property type="entry name" value="DIHYDRO-HEME D1 DEHYDROGENASE"/>
    <property type="match status" value="1"/>
</dbReference>
<dbReference type="InterPro" id="IPR051200">
    <property type="entry name" value="Host-pathogen_enzymatic-act"/>
</dbReference>
<protein>
    <submittedName>
        <fullName evidence="2">YncE family protein</fullName>
    </submittedName>
</protein>
<dbReference type="Gene3D" id="2.130.10.10">
    <property type="entry name" value="YVTN repeat-like/Quinoprotein amine dehydrogenase"/>
    <property type="match status" value="2"/>
</dbReference>
<sequence>MSDTSNAQALHVVGIIPVGAKPVGLAADGNNQVFVTNSGDNTVSVINSSTDTVKKTIQVGIAPQSVAIDPQFGTYVANGGGAVSVIDRLNTATNTIATGVPPASAPDTTRVVVDHFASRAYATFRAVGRIAVIHTSSTPPQLGGFIDVPGALGVALHPFHHHLYVTRPDFDTVSMLTPEAGEFPVTIPVGQRPTGIAIDIERDRVYVANSGSHTVSVIDTTTGGVHDVDVVAPPIDVALNPRGDVHVSHTDGTLTIIDAASHSVAATVHAGSAAAGVAYEPHSMHVYVANEADGTVSVLAPADG</sequence>
<dbReference type="InterPro" id="IPR001258">
    <property type="entry name" value="NHL_repeat"/>
</dbReference>